<dbReference type="PROSITE" id="PS51384">
    <property type="entry name" value="FAD_FR"/>
    <property type="match status" value="1"/>
</dbReference>
<dbReference type="InterPro" id="IPR050415">
    <property type="entry name" value="MRET"/>
</dbReference>
<dbReference type="GO" id="GO:0016491">
    <property type="term" value="F:oxidoreductase activity"/>
    <property type="evidence" value="ECO:0007669"/>
    <property type="project" value="InterPro"/>
</dbReference>
<dbReference type="CDD" id="cd06198">
    <property type="entry name" value="FNR_like_3"/>
    <property type="match status" value="1"/>
</dbReference>
<dbReference type="Gene3D" id="2.40.30.10">
    <property type="entry name" value="Translation factors"/>
    <property type="match status" value="1"/>
</dbReference>
<protein>
    <submittedName>
        <fullName evidence="8">Na(+)-translocating NADH-quinone reductase subunit F</fullName>
    </submittedName>
</protein>
<evidence type="ECO:0000256" key="6">
    <source>
        <dbReference type="SAM" id="Phobius"/>
    </source>
</evidence>
<dbReference type="SUPFAM" id="SSF63380">
    <property type="entry name" value="Riboflavin synthase domain-like"/>
    <property type="match status" value="1"/>
</dbReference>
<evidence type="ECO:0000313" key="8">
    <source>
        <dbReference type="EMBL" id="AKV00671.1"/>
    </source>
</evidence>
<evidence type="ECO:0000313" key="9">
    <source>
        <dbReference type="Proteomes" id="UP000064967"/>
    </source>
</evidence>
<feature type="transmembrane region" description="Helical" evidence="6">
    <location>
        <begin position="65"/>
        <end position="85"/>
    </location>
</feature>
<keyword evidence="4 6" id="KW-0472">Membrane</keyword>
<feature type="transmembrane region" description="Helical" evidence="6">
    <location>
        <begin position="106"/>
        <end position="123"/>
    </location>
</feature>
<evidence type="ECO:0000256" key="3">
    <source>
        <dbReference type="ARBA" id="ARBA00022989"/>
    </source>
</evidence>
<feature type="region of interest" description="Disordered" evidence="5">
    <location>
        <begin position="1"/>
        <end position="21"/>
    </location>
</feature>
<dbReference type="SUPFAM" id="SSF52343">
    <property type="entry name" value="Ferredoxin reductase-like, C-terminal NADP-linked domain"/>
    <property type="match status" value="1"/>
</dbReference>
<dbReference type="Gene3D" id="3.40.50.80">
    <property type="entry name" value="Nucleotide-binding domain of ferredoxin-NADP reductase (FNR) module"/>
    <property type="match status" value="1"/>
</dbReference>
<dbReference type="STRING" id="1391654.AKJ09_07334"/>
<gene>
    <name evidence="8" type="ORF">AKJ09_07334</name>
</gene>
<organism evidence="8 9">
    <name type="scientific">Labilithrix luteola</name>
    <dbReference type="NCBI Taxonomy" id="1391654"/>
    <lineage>
        <taxon>Bacteria</taxon>
        <taxon>Pseudomonadati</taxon>
        <taxon>Myxococcota</taxon>
        <taxon>Polyangia</taxon>
        <taxon>Polyangiales</taxon>
        <taxon>Labilitrichaceae</taxon>
        <taxon>Labilithrix</taxon>
    </lineage>
</organism>
<dbReference type="InterPro" id="IPR017938">
    <property type="entry name" value="Riboflavin_synthase-like_b-brl"/>
</dbReference>
<dbReference type="InterPro" id="IPR013130">
    <property type="entry name" value="Fe3_Rdtase_TM_dom"/>
</dbReference>
<feature type="transmembrane region" description="Helical" evidence="6">
    <location>
        <begin position="32"/>
        <end position="53"/>
    </location>
</feature>
<feature type="transmembrane region" description="Helical" evidence="6">
    <location>
        <begin position="172"/>
        <end position="192"/>
    </location>
</feature>
<feature type="domain" description="FAD-binding FR-type" evidence="7">
    <location>
        <begin position="228"/>
        <end position="330"/>
    </location>
</feature>
<dbReference type="InterPro" id="IPR039261">
    <property type="entry name" value="FNR_nucleotide-bd"/>
</dbReference>
<dbReference type="Proteomes" id="UP000064967">
    <property type="component" value="Chromosome"/>
</dbReference>
<dbReference type="KEGG" id="llu:AKJ09_07334"/>
<name>A0A0K1Q4A5_9BACT</name>
<evidence type="ECO:0000256" key="1">
    <source>
        <dbReference type="ARBA" id="ARBA00004141"/>
    </source>
</evidence>
<dbReference type="Pfam" id="PF01794">
    <property type="entry name" value="Ferric_reduct"/>
    <property type="match status" value="1"/>
</dbReference>
<dbReference type="Pfam" id="PF08022">
    <property type="entry name" value="FAD_binding_8"/>
    <property type="match status" value="1"/>
</dbReference>
<dbReference type="PATRIC" id="fig|1391654.3.peg.7451"/>
<keyword evidence="3 6" id="KW-1133">Transmembrane helix</keyword>
<dbReference type="InterPro" id="IPR001433">
    <property type="entry name" value="OxRdtase_FAD/NAD-bd"/>
</dbReference>
<dbReference type="PANTHER" id="PTHR47354">
    <property type="entry name" value="NADH OXIDOREDUCTASE HCR"/>
    <property type="match status" value="1"/>
</dbReference>
<evidence type="ECO:0000256" key="5">
    <source>
        <dbReference type="SAM" id="MobiDB-lite"/>
    </source>
</evidence>
<sequence length="463" mass="51942">MTTRAIPYAEGATAAPSTTEPRAEAHRATLRGVVWLIVYLFFILAPLFALLLGSLPPARSFWTEFSVAIGYAGLAMMGLQFGLTARFRHVTEPWGEDVIYHFHRQISLVAVALVVAHPIILFVTRPELLVLLNSFTAPWRARFAALSTYSLIALVVMALWRAKLKIRYETWHLTHIVLAVVAVTAGILHMVGWSFYLGDPWKRGLWIALTVSWIGLLAYVRIVKPLVVLRRPYRVSEVRKERGNTWTLVMQPDGHDGFRFRPGQFGWLTVWGSPFKITAHPFSFSSSAAASDGRVEMSIRELGDFTDEIGKVPVGRRVYIDGPYGAFTLGHPADMHVLIAGGVGITPMMSMIRTLADQGDERPVLLLYGSKDWDAITFREELEVLKTRLDLTVVHVLERPPADWKGESGFITVEVLERHMPAPFADHEYFICGPDIMMDAIEGALGKLNVPISKYHSERYSFV</sequence>
<dbReference type="GO" id="GO:0016020">
    <property type="term" value="C:membrane"/>
    <property type="evidence" value="ECO:0007669"/>
    <property type="project" value="UniProtKB-SubCell"/>
</dbReference>
<dbReference type="InterPro" id="IPR017927">
    <property type="entry name" value="FAD-bd_FR_type"/>
</dbReference>
<evidence type="ECO:0000256" key="2">
    <source>
        <dbReference type="ARBA" id="ARBA00022692"/>
    </source>
</evidence>
<dbReference type="EMBL" id="CP012333">
    <property type="protein sequence ID" value="AKV00671.1"/>
    <property type="molecule type" value="Genomic_DNA"/>
</dbReference>
<keyword evidence="9" id="KW-1185">Reference proteome</keyword>
<reference evidence="8 9" key="1">
    <citation type="submission" date="2015-08" db="EMBL/GenBank/DDBJ databases">
        <authorList>
            <person name="Babu N.S."/>
            <person name="Beckwith C.J."/>
            <person name="Beseler K.G."/>
            <person name="Brison A."/>
            <person name="Carone J.V."/>
            <person name="Caskin T.P."/>
            <person name="Diamond M."/>
            <person name="Durham M.E."/>
            <person name="Foxe J.M."/>
            <person name="Go M."/>
            <person name="Henderson B.A."/>
            <person name="Jones I.B."/>
            <person name="McGettigan J.A."/>
            <person name="Micheletti S.J."/>
            <person name="Nasrallah M.E."/>
            <person name="Ortiz D."/>
            <person name="Piller C.R."/>
            <person name="Privatt S.R."/>
            <person name="Schneider S.L."/>
            <person name="Sharp S."/>
            <person name="Smith T.C."/>
            <person name="Stanton J.D."/>
            <person name="Ullery H.E."/>
            <person name="Wilson R.J."/>
            <person name="Serrano M.G."/>
            <person name="Buck G."/>
            <person name="Lee V."/>
            <person name="Wang Y."/>
            <person name="Carvalho R."/>
            <person name="Voegtly L."/>
            <person name="Shi R."/>
            <person name="Duckworth R."/>
            <person name="Johnson A."/>
            <person name="Loviza R."/>
            <person name="Walstead R."/>
            <person name="Shah Z."/>
            <person name="Kiflezghi M."/>
            <person name="Wade K."/>
            <person name="Ball S.L."/>
            <person name="Bradley K.W."/>
            <person name="Asai D.J."/>
            <person name="Bowman C.A."/>
            <person name="Russell D.A."/>
            <person name="Pope W.H."/>
            <person name="Jacobs-Sera D."/>
            <person name="Hendrix R.W."/>
            <person name="Hatfull G.F."/>
        </authorList>
    </citation>
    <scope>NUCLEOTIDE SEQUENCE [LARGE SCALE GENOMIC DNA]</scope>
    <source>
        <strain evidence="8 9">DSM 27648</strain>
    </source>
</reference>
<evidence type="ECO:0000256" key="4">
    <source>
        <dbReference type="ARBA" id="ARBA00023136"/>
    </source>
</evidence>
<dbReference type="Pfam" id="PF00175">
    <property type="entry name" value="NAD_binding_1"/>
    <property type="match status" value="1"/>
</dbReference>
<feature type="transmembrane region" description="Helical" evidence="6">
    <location>
        <begin position="143"/>
        <end position="160"/>
    </location>
</feature>
<dbReference type="PRINTS" id="PR00410">
    <property type="entry name" value="PHEHYDRXLASE"/>
</dbReference>
<feature type="transmembrane region" description="Helical" evidence="6">
    <location>
        <begin position="204"/>
        <end position="223"/>
    </location>
</feature>
<evidence type="ECO:0000259" key="7">
    <source>
        <dbReference type="PROSITE" id="PS51384"/>
    </source>
</evidence>
<dbReference type="PANTHER" id="PTHR47354:SF5">
    <property type="entry name" value="PROTEIN RFBI"/>
    <property type="match status" value="1"/>
</dbReference>
<dbReference type="InterPro" id="IPR013112">
    <property type="entry name" value="FAD-bd_8"/>
</dbReference>
<accession>A0A0K1Q4A5</accession>
<dbReference type="AlphaFoldDB" id="A0A0K1Q4A5"/>
<keyword evidence="2 6" id="KW-0812">Transmembrane</keyword>
<proteinExistence type="predicted"/>
<comment type="subcellular location">
    <subcellularLocation>
        <location evidence="1">Membrane</location>
        <topology evidence="1">Multi-pass membrane protein</topology>
    </subcellularLocation>
</comment>